<accession>A0ABT3AB19</accession>
<evidence type="ECO:0000256" key="1">
    <source>
        <dbReference type="SAM" id="Phobius"/>
    </source>
</evidence>
<proteinExistence type="predicted"/>
<dbReference type="EMBL" id="JAOWKX010000007">
    <property type="protein sequence ID" value="MCV2885865.1"/>
    <property type="molecule type" value="Genomic_DNA"/>
</dbReference>
<keyword evidence="1" id="KW-0472">Membrane</keyword>
<comment type="caution">
    <text evidence="2">The sequence shown here is derived from an EMBL/GenBank/DDBJ whole genome shotgun (WGS) entry which is preliminary data.</text>
</comment>
<organism evidence="2 3">
    <name type="scientific">Fluctibacter corallii</name>
    <dbReference type="NCBI Taxonomy" id="2984329"/>
    <lineage>
        <taxon>Bacteria</taxon>
        <taxon>Pseudomonadati</taxon>
        <taxon>Pseudomonadota</taxon>
        <taxon>Gammaproteobacteria</taxon>
        <taxon>Alteromonadales</taxon>
        <taxon>Alteromonadaceae</taxon>
        <taxon>Fluctibacter</taxon>
    </lineage>
</organism>
<evidence type="ECO:0000313" key="2">
    <source>
        <dbReference type="EMBL" id="MCV2885865.1"/>
    </source>
</evidence>
<name>A0ABT3AB19_9ALTE</name>
<feature type="transmembrane region" description="Helical" evidence="1">
    <location>
        <begin position="64"/>
        <end position="85"/>
    </location>
</feature>
<keyword evidence="1" id="KW-1133">Transmembrane helix</keyword>
<dbReference type="RefSeq" id="WP_263713144.1">
    <property type="nucleotide sequence ID" value="NZ_JAOWKX010000007.1"/>
</dbReference>
<evidence type="ECO:0000313" key="3">
    <source>
        <dbReference type="Proteomes" id="UP001652504"/>
    </source>
</evidence>
<feature type="transmembrane region" description="Helical" evidence="1">
    <location>
        <begin position="121"/>
        <end position="139"/>
    </location>
</feature>
<keyword evidence="3" id="KW-1185">Reference proteome</keyword>
<feature type="transmembrane region" description="Helical" evidence="1">
    <location>
        <begin position="37"/>
        <end position="58"/>
    </location>
</feature>
<reference evidence="2 3" key="1">
    <citation type="submission" date="2022-10" db="EMBL/GenBank/DDBJ databases">
        <title>Aestuariibacter sp. AA17 isolated from Montipora capitata coral fragment.</title>
        <authorList>
            <person name="Emsley S.A."/>
            <person name="Pfannmuller K.M."/>
            <person name="Loughran R.M."/>
            <person name="Shlafstein M."/>
            <person name="Papke E."/>
            <person name="Saw J.H."/>
            <person name="Ushijima B."/>
            <person name="Videau P."/>
        </authorList>
    </citation>
    <scope>NUCLEOTIDE SEQUENCE [LARGE SCALE GENOMIC DNA]</scope>
    <source>
        <strain evidence="2 3">AA17</strain>
    </source>
</reference>
<feature type="transmembrane region" description="Helical" evidence="1">
    <location>
        <begin position="151"/>
        <end position="170"/>
    </location>
</feature>
<keyword evidence="1" id="KW-0812">Transmembrane</keyword>
<sequence length="192" mass="22419">MNDFTDPLNALWLQQTTDDPNVYHIQQRAKWERRKQLLYTTIDILVLLPLALIALWFYPDMSLFETLFLIGIVSICAVYTGYILWLRVRVIAIQRQSVRDFVTLSISVLALKLRILSATKWSILTAPVIVIFFYVGIGVDRELPIFETVKLLGVALVATTAFCLPFWIWCKRRYARFLQEKRNFESLATQNR</sequence>
<protein>
    <submittedName>
        <fullName evidence="2">Uncharacterized protein</fullName>
    </submittedName>
</protein>
<gene>
    <name evidence="2" type="ORF">OE749_14295</name>
</gene>
<dbReference type="Proteomes" id="UP001652504">
    <property type="component" value="Unassembled WGS sequence"/>
</dbReference>